<sequence>MATKLLGKTIFLDPGHQGPHHGEDLSRQVDNGRGGTKDCQTTGMVTVNGIPEHTINWNVAQLVKSSLESLGARVVLSRADDSGWGGCVDDRARAANASGAAVAVSIHADSAPAEASGFHLIVPQLPIPDPAVEQAQSAAGRAASQLVRDAYLHAGFQPADYAGVQEGLQTRADVAGPALSTVPTVFVEMGNGANPEDAALLESEAGQLRHAIAITTGLSSYLLGVPPGGTGSAESAPAAAVLAQPIPAATAPDASPSPIPGTPPAQPELPAAPGTPNQTRPGVQGQDAATPNMQGQGQYSTTPGTQNSASAGTQDQNSASEGVQGHAQSSTPPVQSQSSPSAGTQSDNQSSASLGAQGQNATSAGTQGQAFASPGAQDQNSTPPGVHGQSRNATSPTMHGQNPSQNSPSVGVQAENSTPPGVHGQGQNATSPGVPGQGQGLVSPSVPGQGQGLTSPGTQGQEQGLTRPDVQGQGQTAATPGTQGQSQNSVSPGGQTQNQNLRPNQQSTPGCATTAGAVKVPGCPDSGTQQQTKPETEKLDSSTLVNAGMQLLLPLIRSFGMDNSAITSELINLAYTLASTLLGPAE</sequence>
<feature type="compositionally biased region" description="Low complexity" evidence="2">
    <location>
        <begin position="328"/>
        <end position="341"/>
    </location>
</feature>
<keyword evidence="1 4" id="KW-0378">Hydrolase</keyword>
<protein>
    <submittedName>
        <fullName evidence="4">N-acetylmuramoyl-L-alanine amidase</fullName>
        <ecNumber evidence="4">3.5.1.28</ecNumber>
    </submittedName>
</protein>
<proteinExistence type="predicted"/>
<dbReference type="RefSeq" id="WP_372446857.1">
    <property type="nucleotide sequence ID" value="NZ_JAGGMR010000001.1"/>
</dbReference>
<dbReference type="PANTHER" id="PTHR30404:SF0">
    <property type="entry name" value="N-ACETYLMURAMOYL-L-ALANINE AMIDASE AMIC"/>
    <property type="match status" value="1"/>
</dbReference>
<feature type="compositionally biased region" description="Polar residues" evidence="2">
    <location>
        <begin position="440"/>
        <end position="464"/>
    </location>
</feature>
<dbReference type="SMART" id="SM00646">
    <property type="entry name" value="Ami_3"/>
    <property type="match status" value="1"/>
</dbReference>
<evidence type="ECO:0000256" key="1">
    <source>
        <dbReference type="ARBA" id="ARBA00022801"/>
    </source>
</evidence>
<evidence type="ECO:0000313" key="5">
    <source>
        <dbReference type="Proteomes" id="UP001519325"/>
    </source>
</evidence>
<dbReference type="SUPFAM" id="SSF53187">
    <property type="entry name" value="Zn-dependent exopeptidases"/>
    <property type="match status" value="1"/>
</dbReference>
<dbReference type="EMBL" id="JAGGMR010000001">
    <property type="protein sequence ID" value="MBP2189803.1"/>
    <property type="molecule type" value="Genomic_DNA"/>
</dbReference>
<gene>
    <name evidence="4" type="ORF">BJ987_002704</name>
</gene>
<dbReference type="GO" id="GO:0008745">
    <property type="term" value="F:N-acetylmuramoyl-L-alanine amidase activity"/>
    <property type="evidence" value="ECO:0007669"/>
    <property type="project" value="UniProtKB-EC"/>
</dbReference>
<feature type="compositionally biased region" description="Polar residues" evidence="2">
    <location>
        <begin position="342"/>
        <end position="431"/>
    </location>
</feature>
<feature type="domain" description="MurNAc-LAA" evidence="3">
    <location>
        <begin position="92"/>
        <end position="219"/>
    </location>
</feature>
<accession>A0ABS4QFD3</accession>
<dbReference type="PANTHER" id="PTHR30404">
    <property type="entry name" value="N-ACETYLMURAMOYL-L-ALANINE AMIDASE"/>
    <property type="match status" value="1"/>
</dbReference>
<feature type="region of interest" description="Disordered" evidence="2">
    <location>
        <begin position="249"/>
        <end position="538"/>
    </location>
</feature>
<comment type="caution">
    <text evidence="4">The sequence shown here is derived from an EMBL/GenBank/DDBJ whole genome shotgun (WGS) entry which is preliminary data.</text>
</comment>
<dbReference type="Pfam" id="PF01520">
    <property type="entry name" value="Amidase_3"/>
    <property type="match status" value="1"/>
</dbReference>
<feature type="region of interest" description="Disordered" evidence="2">
    <location>
        <begin position="10"/>
        <end position="36"/>
    </location>
</feature>
<evidence type="ECO:0000256" key="2">
    <source>
        <dbReference type="SAM" id="MobiDB-lite"/>
    </source>
</evidence>
<feature type="compositionally biased region" description="Pro residues" evidence="2">
    <location>
        <begin position="255"/>
        <end position="267"/>
    </location>
</feature>
<dbReference type="EC" id="3.5.1.28" evidence="4"/>
<organism evidence="4 5">
    <name type="scientific">Nocardia goodfellowii</name>
    <dbReference type="NCBI Taxonomy" id="882446"/>
    <lineage>
        <taxon>Bacteria</taxon>
        <taxon>Bacillati</taxon>
        <taxon>Actinomycetota</taxon>
        <taxon>Actinomycetes</taxon>
        <taxon>Mycobacteriales</taxon>
        <taxon>Nocardiaceae</taxon>
        <taxon>Nocardia</taxon>
    </lineage>
</organism>
<dbReference type="InterPro" id="IPR002508">
    <property type="entry name" value="MurNAc-LAA_cat"/>
</dbReference>
<feature type="compositionally biased region" description="Polar residues" evidence="2">
    <location>
        <begin position="472"/>
        <end position="511"/>
    </location>
</feature>
<evidence type="ECO:0000313" key="4">
    <source>
        <dbReference type="EMBL" id="MBP2189803.1"/>
    </source>
</evidence>
<feature type="compositionally biased region" description="Polar residues" evidence="2">
    <location>
        <begin position="275"/>
        <end position="321"/>
    </location>
</feature>
<keyword evidence="5" id="KW-1185">Reference proteome</keyword>
<dbReference type="InterPro" id="IPR050695">
    <property type="entry name" value="N-acetylmuramoyl_amidase_3"/>
</dbReference>
<reference evidence="4 5" key="1">
    <citation type="submission" date="2021-03" db="EMBL/GenBank/DDBJ databases">
        <title>Sequencing the genomes of 1000 actinobacteria strains.</title>
        <authorList>
            <person name="Klenk H.-P."/>
        </authorList>
    </citation>
    <scope>NUCLEOTIDE SEQUENCE [LARGE SCALE GENOMIC DNA]</scope>
    <source>
        <strain evidence="4 5">DSM 45516</strain>
    </source>
</reference>
<dbReference type="Proteomes" id="UP001519325">
    <property type="component" value="Unassembled WGS sequence"/>
</dbReference>
<name>A0ABS4QFD3_9NOCA</name>
<evidence type="ECO:0000259" key="3">
    <source>
        <dbReference type="SMART" id="SM00646"/>
    </source>
</evidence>
<dbReference type="Gene3D" id="3.40.630.40">
    <property type="entry name" value="Zn-dependent exopeptidases"/>
    <property type="match status" value="1"/>
</dbReference>
<dbReference type="CDD" id="cd02696">
    <property type="entry name" value="MurNAc-LAA"/>
    <property type="match status" value="1"/>
</dbReference>